<keyword evidence="1" id="KW-0175">Coiled coil</keyword>
<protein>
    <recommendedName>
        <fullName evidence="4">Conjugal transfer protein</fullName>
    </recommendedName>
</protein>
<accession>A0A285MUP8</accession>
<organism evidence="2 3">
    <name type="scientific">Flagellimonas pacifica</name>
    <dbReference type="NCBI Taxonomy" id="1247520"/>
    <lineage>
        <taxon>Bacteria</taxon>
        <taxon>Pseudomonadati</taxon>
        <taxon>Bacteroidota</taxon>
        <taxon>Flavobacteriia</taxon>
        <taxon>Flavobacteriales</taxon>
        <taxon>Flavobacteriaceae</taxon>
        <taxon>Flagellimonas</taxon>
    </lineage>
</organism>
<dbReference type="OrthoDB" id="1429505at2"/>
<keyword evidence="3" id="KW-1185">Reference proteome</keyword>
<dbReference type="EMBL" id="OBEH01000002">
    <property type="protein sequence ID" value="SNY99536.1"/>
    <property type="molecule type" value="Genomic_DNA"/>
</dbReference>
<evidence type="ECO:0008006" key="4">
    <source>
        <dbReference type="Google" id="ProtNLM"/>
    </source>
</evidence>
<sequence length="193" mass="22709">MRKNTKILIVLTLFFLMPKGRGVAQGMPVYDNTNFVSLVKQLVESAKQTVELLKMVEHLQEAKEKLEKVNNAVRQYQAVRDITRDNQRLVELVRNDLREILNSPYIHPDEVGIISRDFDAIIENSLNQLEFMGQVLSNDFLNMTDAERLFILEGHREKTRQMVAEIRIKRKRYALVVSFREMQDRINNRETNY</sequence>
<proteinExistence type="predicted"/>
<evidence type="ECO:0000313" key="3">
    <source>
        <dbReference type="Proteomes" id="UP000219048"/>
    </source>
</evidence>
<dbReference type="AlphaFoldDB" id="A0A285MUP8"/>
<name>A0A285MUP8_9FLAO</name>
<dbReference type="Proteomes" id="UP000219048">
    <property type="component" value="Unassembled WGS sequence"/>
</dbReference>
<evidence type="ECO:0000256" key="1">
    <source>
        <dbReference type="SAM" id="Coils"/>
    </source>
</evidence>
<gene>
    <name evidence="2" type="ORF">SAMN06265377_1346</name>
</gene>
<dbReference type="RefSeq" id="WP_097045027.1">
    <property type="nucleotide sequence ID" value="NZ_OBEH01000002.1"/>
</dbReference>
<feature type="coiled-coil region" evidence="1">
    <location>
        <begin position="49"/>
        <end position="79"/>
    </location>
</feature>
<evidence type="ECO:0000313" key="2">
    <source>
        <dbReference type="EMBL" id="SNY99536.1"/>
    </source>
</evidence>
<reference evidence="3" key="1">
    <citation type="submission" date="2017-09" db="EMBL/GenBank/DDBJ databases">
        <authorList>
            <person name="Varghese N."/>
            <person name="Submissions S."/>
        </authorList>
    </citation>
    <scope>NUCLEOTIDE SEQUENCE [LARGE SCALE GENOMIC DNA]</scope>
    <source>
        <strain evidence="3">DSM 25885</strain>
    </source>
</reference>